<dbReference type="PANTHER" id="PTHR11905:SF159">
    <property type="entry name" value="ADAM METALLOPROTEASE"/>
    <property type="match status" value="1"/>
</dbReference>
<dbReference type="OrthoDB" id="6134861at2759"/>
<dbReference type="Gene3D" id="3.40.1620.60">
    <property type="match status" value="1"/>
</dbReference>
<dbReference type="PROSITE" id="PS50215">
    <property type="entry name" value="ADAM_MEPRO"/>
    <property type="match status" value="1"/>
</dbReference>
<keyword evidence="2 8" id="KW-0479">Metal-binding</keyword>
<evidence type="ECO:0000313" key="13">
    <source>
        <dbReference type="Proteomes" id="UP000015101"/>
    </source>
</evidence>
<feature type="chain" id="PRO_5010980685" description="Peptidase M12B domain-containing protein" evidence="9">
    <location>
        <begin position="24"/>
        <end position="445"/>
    </location>
</feature>
<accession>T1FHV8</accession>
<proteinExistence type="predicted"/>
<keyword evidence="4 8" id="KW-0862">Zinc</keyword>
<evidence type="ECO:0000256" key="6">
    <source>
        <dbReference type="ARBA" id="ARBA00023157"/>
    </source>
</evidence>
<evidence type="ECO:0000313" key="11">
    <source>
        <dbReference type="EMBL" id="ESN91208.1"/>
    </source>
</evidence>
<dbReference type="InterPro" id="IPR041645">
    <property type="entry name" value="ADAMTS_CR_2"/>
</dbReference>
<dbReference type="Gene3D" id="3.40.390.10">
    <property type="entry name" value="Collagenase (Catalytic Domain)"/>
    <property type="match status" value="1"/>
</dbReference>
<evidence type="ECO:0000313" key="12">
    <source>
        <dbReference type="EnsemblMetazoa" id="HelroP182180"/>
    </source>
</evidence>
<dbReference type="AlphaFoldDB" id="T1FHV8"/>
<dbReference type="PANTHER" id="PTHR11905">
    <property type="entry name" value="ADAM A DISINTEGRIN AND METALLOPROTEASE DOMAIN"/>
    <property type="match status" value="1"/>
</dbReference>
<organism evidence="12 13">
    <name type="scientific">Helobdella robusta</name>
    <name type="common">Californian leech</name>
    <dbReference type="NCBI Taxonomy" id="6412"/>
    <lineage>
        <taxon>Eukaryota</taxon>
        <taxon>Metazoa</taxon>
        <taxon>Spiralia</taxon>
        <taxon>Lophotrochozoa</taxon>
        <taxon>Annelida</taxon>
        <taxon>Clitellata</taxon>
        <taxon>Hirudinea</taxon>
        <taxon>Rhynchobdellida</taxon>
        <taxon>Glossiphoniidae</taxon>
        <taxon>Helobdella</taxon>
    </lineage>
</organism>
<reference evidence="11 13" key="2">
    <citation type="journal article" date="2013" name="Nature">
        <title>Insights into bilaterian evolution from three spiralian genomes.</title>
        <authorList>
            <person name="Simakov O."/>
            <person name="Marletaz F."/>
            <person name="Cho S.J."/>
            <person name="Edsinger-Gonzales E."/>
            <person name="Havlak P."/>
            <person name="Hellsten U."/>
            <person name="Kuo D.H."/>
            <person name="Larsson T."/>
            <person name="Lv J."/>
            <person name="Arendt D."/>
            <person name="Savage R."/>
            <person name="Osoegawa K."/>
            <person name="de Jong P."/>
            <person name="Grimwood J."/>
            <person name="Chapman J.A."/>
            <person name="Shapiro H."/>
            <person name="Aerts A."/>
            <person name="Otillar R.P."/>
            <person name="Terry A.Y."/>
            <person name="Boore J.L."/>
            <person name="Grigoriev I.V."/>
            <person name="Lindberg D.R."/>
            <person name="Seaver E.C."/>
            <person name="Weisblat D.A."/>
            <person name="Putnam N.H."/>
            <person name="Rokhsar D.S."/>
        </authorList>
    </citation>
    <scope>NUCLEOTIDE SEQUENCE</scope>
</reference>
<evidence type="ECO:0000256" key="8">
    <source>
        <dbReference type="PROSITE-ProRule" id="PRU00276"/>
    </source>
</evidence>
<evidence type="ECO:0000256" key="3">
    <source>
        <dbReference type="ARBA" id="ARBA00022801"/>
    </source>
</evidence>
<dbReference type="SUPFAM" id="SSF55486">
    <property type="entry name" value="Metalloproteases ('zincins'), catalytic domain"/>
    <property type="match status" value="1"/>
</dbReference>
<dbReference type="GO" id="GO:0006508">
    <property type="term" value="P:proteolysis"/>
    <property type="evidence" value="ECO:0007669"/>
    <property type="project" value="UniProtKB-KW"/>
</dbReference>
<keyword evidence="7" id="KW-0325">Glycoprotein</keyword>
<keyword evidence="5" id="KW-0482">Metalloprotease</keyword>
<feature type="binding site" evidence="8">
    <location>
        <position position="232"/>
    </location>
    <ligand>
        <name>Zn(2+)</name>
        <dbReference type="ChEBI" id="CHEBI:29105"/>
        <note>catalytic</note>
    </ligand>
</feature>
<dbReference type="InParanoid" id="T1FHV8"/>
<dbReference type="Proteomes" id="UP000015101">
    <property type="component" value="Unassembled WGS sequence"/>
</dbReference>
<dbReference type="Pfam" id="PF17771">
    <property type="entry name" value="ADAMTS_CR_2"/>
    <property type="match status" value="1"/>
</dbReference>
<comment type="caution">
    <text evidence="8">Lacks conserved residue(s) required for the propagation of feature annotation.</text>
</comment>
<reference evidence="13" key="1">
    <citation type="submission" date="2012-12" db="EMBL/GenBank/DDBJ databases">
        <authorList>
            <person name="Hellsten U."/>
            <person name="Grimwood J."/>
            <person name="Chapman J.A."/>
            <person name="Shapiro H."/>
            <person name="Aerts A."/>
            <person name="Otillar R.P."/>
            <person name="Terry A.Y."/>
            <person name="Boore J.L."/>
            <person name="Simakov O."/>
            <person name="Marletaz F."/>
            <person name="Cho S.-J."/>
            <person name="Edsinger-Gonzales E."/>
            <person name="Havlak P."/>
            <person name="Kuo D.-H."/>
            <person name="Larsson T."/>
            <person name="Lv J."/>
            <person name="Arendt D."/>
            <person name="Savage R."/>
            <person name="Osoegawa K."/>
            <person name="de Jong P."/>
            <person name="Lindberg D.R."/>
            <person name="Seaver E.C."/>
            <person name="Weisblat D.A."/>
            <person name="Putnam N.H."/>
            <person name="Grigoriev I.V."/>
            <person name="Rokhsar D.S."/>
        </authorList>
    </citation>
    <scope>NUCLEOTIDE SEQUENCE</scope>
</reference>
<dbReference type="GO" id="GO:0031012">
    <property type="term" value="C:extracellular matrix"/>
    <property type="evidence" value="ECO:0000318"/>
    <property type="project" value="GO_Central"/>
</dbReference>
<feature type="domain" description="Peptidase M12B" evidence="10">
    <location>
        <begin position="55"/>
        <end position="282"/>
    </location>
</feature>
<keyword evidence="9" id="KW-0732">Signal</keyword>
<dbReference type="KEGG" id="hro:HELRODRAFT_182180"/>
<keyword evidence="3" id="KW-0378">Hydrolase</keyword>
<dbReference type="RefSeq" id="XP_009030727.1">
    <property type="nucleotide sequence ID" value="XM_009032479.1"/>
</dbReference>
<evidence type="ECO:0000256" key="4">
    <source>
        <dbReference type="ARBA" id="ARBA00022833"/>
    </source>
</evidence>
<dbReference type="InterPro" id="IPR001590">
    <property type="entry name" value="Peptidase_M12B"/>
</dbReference>
<dbReference type="eggNOG" id="KOG3538">
    <property type="taxonomic scope" value="Eukaryota"/>
</dbReference>
<keyword evidence="1" id="KW-0645">Protease</keyword>
<evidence type="ECO:0000256" key="5">
    <source>
        <dbReference type="ARBA" id="ARBA00023049"/>
    </source>
</evidence>
<sequence length="445" mass="50971">MIWLKIFSCLVLIFSLAQFSAIGENFEISKRNLLAVEGLNGDARQKREVLAENDLVIEVLFIIDYALFQRFCIFDNRQKVDSIRSSFMKWNENNRDRAMQMIKYHFANIADGIDKKYRTIDDMKYKYSVRLIGYYICETADSADFIEKLKSSDGKLKMTPAQASVADWVANNLRTREKPNNKVPTSDMAVAFTGYDTGDIPGRAYIGTVCRTAGTALIQSKGLYDTIDTAAHEMGHILGSRHDGDRNNCTLDDLYLMGSNYFPWSAKNNYHTFSPCSRKYFQLLTDSIVGDNHNCLSRKNMYRKYEEIATYLVDMPGTKYSPDVQCQMRYGMAFKYCTPGDKEHDSICSRMHCWNPQLNGCDHFGRAHDGTTCGDKMWCIRGQCVRDERAPSVKGTCIYGDAPNRFKSYEDNSMYTCKDVAKDRERMCRESKDKCCITCQGYGED</sequence>
<evidence type="ECO:0000256" key="7">
    <source>
        <dbReference type="ARBA" id="ARBA00023180"/>
    </source>
</evidence>
<dbReference type="EMBL" id="AMQM01008010">
    <property type="status" value="NOT_ANNOTATED_CDS"/>
    <property type="molecule type" value="Genomic_DNA"/>
</dbReference>
<dbReference type="EMBL" id="KB097710">
    <property type="protein sequence ID" value="ESN91208.1"/>
    <property type="molecule type" value="Genomic_DNA"/>
</dbReference>
<feature type="binding site" evidence="8">
    <location>
        <position position="236"/>
    </location>
    <ligand>
        <name>Zn(2+)</name>
        <dbReference type="ChEBI" id="CHEBI:29105"/>
        <note>catalytic</note>
    </ligand>
</feature>
<feature type="signal peptide" evidence="9">
    <location>
        <begin position="1"/>
        <end position="23"/>
    </location>
</feature>
<feature type="active site" evidence="8">
    <location>
        <position position="233"/>
    </location>
</feature>
<protein>
    <recommendedName>
        <fullName evidence="10">Peptidase M12B domain-containing protein</fullName>
    </recommendedName>
</protein>
<keyword evidence="13" id="KW-1185">Reference proteome</keyword>
<feature type="binding site" evidence="8">
    <location>
        <position position="242"/>
    </location>
    <ligand>
        <name>Zn(2+)</name>
        <dbReference type="ChEBI" id="CHEBI:29105"/>
        <note>catalytic</note>
    </ligand>
</feature>
<dbReference type="HOGENOM" id="CLU_034138_0_0_1"/>
<evidence type="ECO:0000259" key="10">
    <source>
        <dbReference type="PROSITE" id="PS50215"/>
    </source>
</evidence>
<gene>
    <name evidence="12" type="primary">20208407</name>
    <name evidence="11" type="ORF">HELRODRAFT_182180</name>
</gene>
<name>T1FHV8_HELRO</name>
<reference evidence="12" key="3">
    <citation type="submission" date="2015-06" db="UniProtKB">
        <authorList>
            <consortium name="EnsemblMetazoa"/>
        </authorList>
    </citation>
    <scope>IDENTIFICATION</scope>
</reference>
<dbReference type="OMA" id="STEICIA"/>
<keyword evidence="6" id="KW-1015">Disulfide bond</keyword>
<evidence type="ECO:0000256" key="2">
    <source>
        <dbReference type="ARBA" id="ARBA00022723"/>
    </source>
</evidence>
<dbReference type="GO" id="GO:0004222">
    <property type="term" value="F:metalloendopeptidase activity"/>
    <property type="evidence" value="ECO:0007669"/>
    <property type="project" value="InterPro"/>
</dbReference>
<dbReference type="Pfam" id="PF13582">
    <property type="entry name" value="Reprolysin_3"/>
    <property type="match status" value="1"/>
</dbReference>
<dbReference type="CTD" id="20208407"/>
<dbReference type="EnsemblMetazoa" id="HelroT182180">
    <property type="protein sequence ID" value="HelroP182180"/>
    <property type="gene ID" value="HelroG182180"/>
</dbReference>
<evidence type="ECO:0000256" key="9">
    <source>
        <dbReference type="SAM" id="SignalP"/>
    </source>
</evidence>
<dbReference type="GeneID" id="20208407"/>
<evidence type="ECO:0000256" key="1">
    <source>
        <dbReference type="ARBA" id="ARBA00022670"/>
    </source>
</evidence>
<dbReference type="GO" id="GO:0046872">
    <property type="term" value="F:metal ion binding"/>
    <property type="evidence" value="ECO:0007669"/>
    <property type="project" value="UniProtKB-KW"/>
</dbReference>
<dbReference type="InterPro" id="IPR024079">
    <property type="entry name" value="MetalloPept_cat_dom_sf"/>
</dbReference>